<protein>
    <submittedName>
        <fullName evidence="2">Uncharacterized protein</fullName>
    </submittedName>
</protein>
<organism evidence="2 3">
    <name type="scientific">Apiotrichum porosum</name>
    <dbReference type="NCBI Taxonomy" id="105984"/>
    <lineage>
        <taxon>Eukaryota</taxon>
        <taxon>Fungi</taxon>
        <taxon>Dikarya</taxon>
        <taxon>Basidiomycota</taxon>
        <taxon>Agaricomycotina</taxon>
        <taxon>Tremellomycetes</taxon>
        <taxon>Trichosporonales</taxon>
        <taxon>Trichosporonaceae</taxon>
        <taxon>Apiotrichum</taxon>
    </lineage>
</organism>
<sequence>MPTGRWLLERESQGTTPPPTGFVHLLTLFCCNGWRRMSKAKRAQQAEDFGVVGTSSRRTSERRSMDVGQGRPPAPPSSPAPRVH</sequence>
<gene>
    <name evidence="2" type="ORF">EHS24_006238</name>
</gene>
<dbReference type="EMBL" id="RSCE01000003">
    <property type="protein sequence ID" value="RSH84714.1"/>
    <property type="molecule type" value="Genomic_DNA"/>
</dbReference>
<accession>A0A427Y0N1</accession>
<evidence type="ECO:0000256" key="1">
    <source>
        <dbReference type="SAM" id="MobiDB-lite"/>
    </source>
</evidence>
<feature type="region of interest" description="Disordered" evidence="1">
    <location>
        <begin position="41"/>
        <end position="84"/>
    </location>
</feature>
<keyword evidence="3" id="KW-1185">Reference proteome</keyword>
<proteinExistence type="predicted"/>
<evidence type="ECO:0000313" key="2">
    <source>
        <dbReference type="EMBL" id="RSH84714.1"/>
    </source>
</evidence>
<reference evidence="2 3" key="1">
    <citation type="submission" date="2018-11" db="EMBL/GenBank/DDBJ databases">
        <title>Genome sequence of Apiotrichum porosum DSM 27194.</title>
        <authorList>
            <person name="Aliyu H."/>
            <person name="Gorte O."/>
            <person name="Ochsenreither K."/>
        </authorList>
    </citation>
    <scope>NUCLEOTIDE SEQUENCE [LARGE SCALE GENOMIC DNA]</scope>
    <source>
        <strain evidence="2 3">DSM 27194</strain>
    </source>
</reference>
<evidence type="ECO:0000313" key="3">
    <source>
        <dbReference type="Proteomes" id="UP000279236"/>
    </source>
</evidence>
<dbReference type="AlphaFoldDB" id="A0A427Y0N1"/>
<comment type="caution">
    <text evidence="2">The sequence shown here is derived from an EMBL/GenBank/DDBJ whole genome shotgun (WGS) entry which is preliminary data.</text>
</comment>
<dbReference type="Proteomes" id="UP000279236">
    <property type="component" value="Unassembled WGS sequence"/>
</dbReference>
<dbReference type="GeneID" id="39590781"/>
<name>A0A427Y0N1_9TREE</name>
<feature type="compositionally biased region" description="Pro residues" evidence="1">
    <location>
        <begin position="72"/>
        <end position="84"/>
    </location>
</feature>
<dbReference type="RefSeq" id="XP_028478162.1">
    <property type="nucleotide sequence ID" value="XM_028621710.1"/>
</dbReference>